<feature type="transmembrane region" description="Helical" evidence="1">
    <location>
        <begin position="100"/>
        <end position="118"/>
    </location>
</feature>
<feature type="transmembrane region" description="Helical" evidence="1">
    <location>
        <begin position="152"/>
        <end position="179"/>
    </location>
</feature>
<dbReference type="AlphaFoldDB" id="A0A6J4K8S5"/>
<feature type="transmembrane region" description="Helical" evidence="1">
    <location>
        <begin position="314"/>
        <end position="330"/>
    </location>
</feature>
<name>A0A6J4K8S5_9CHLR</name>
<feature type="transmembrane region" description="Helical" evidence="1">
    <location>
        <begin position="124"/>
        <end position="143"/>
    </location>
</feature>
<gene>
    <name evidence="2" type="ORF">AVDCRST_MAG93-4449</name>
</gene>
<feature type="transmembrane region" description="Helical" evidence="1">
    <location>
        <begin position="336"/>
        <end position="356"/>
    </location>
</feature>
<keyword evidence="1" id="KW-1133">Transmembrane helix</keyword>
<keyword evidence="1" id="KW-0472">Membrane</keyword>
<organism evidence="2">
    <name type="scientific">uncultured Chloroflexia bacterium</name>
    <dbReference type="NCBI Taxonomy" id="1672391"/>
    <lineage>
        <taxon>Bacteria</taxon>
        <taxon>Bacillati</taxon>
        <taxon>Chloroflexota</taxon>
        <taxon>Chloroflexia</taxon>
        <taxon>environmental samples</taxon>
    </lineage>
</organism>
<feature type="transmembrane region" description="Helical" evidence="1">
    <location>
        <begin position="66"/>
        <end position="88"/>
    </location>
</feature>
<sequence>FVDELDPNRTPLRTTNLAIHVTPTGYTPNLASVGPALVWTPFFLIGHGITLVGNALGIGWKPDGYAAPYIVLVTLASALLGLVSMIGCFRITRRWFPPQFAALTAITIFLGSNLLYYAQFEGSFAHSQSAATATMFTLAAIYLSEQPTLRRWVLLGLATGAMIVTYWITAFLLITPLLLMLPHLVSRLRNADWTGVGQLLGGAVVAALVALIVFFPQMLAWKIVYGNWLSAPHGTNYITPRNIKLDLVLFSPLYGTAWWTPAFFVGLLGSFWFAIRRPSPGLALLAAVVIYVLYNASILRWWAGGSFGMRRFSALAPMFAVGLATVLYGLRRWPPLVVAFAGALSGWGVIMTVRYVNYSIPHDPDVLGELPLRGLMLNPLGTSLGSLATVVRSAWLGSYVTSPNFANTLLLVSMVVVLAGAWWLFQYMERRARISGH</sequence>
<feature type="transmembrane region" description="Helical" evidence="1">
    <location>
        <begin position="245"/>
        <end position="275"/>
    </location>
</feature>
<feature type="non-terminal residue" evidence="2">
    <location>
        <position position="1"/>
    </location>
</feature>
<feature type="transmembrane region" description="Helical" evidence="1">
    <location>
        <begin position="36"/>
        <end position="60"/>
    </location>
</feature>
<keyword evidence="1" id="KW-0812">Transmembrane</keyword>
<proteinExistence type="predicted"/>
<reference evidence="2" key="1">
    <citation type="submission" date="2020-02" db="EMBL/GenBank/DDBJ databases">
        <authorList>
            <person name="Meier V. D."/>
        </authorList>
    </citation>
    <scope>NUCLEOTIDE SEQUENCE</scope>
    <source>
        <strain evidence="2">AVDCRST_MAG93</strain>
    </source>
</reference>
<evidence type="ECO:0008006" key="3">
    <source>
        <dbReference type="Google" id="ProtNLM"/>
    </source>
</evidence>
<feature type="transmembrane region" description="Helical" evidence="1">
    <location>
        <begin position="405"/>
        <end position="425"/>
    </location>
</feature>
<evidence type="ECO:0000256" key="1">
    <source>
        <dbReference type="SAM" id="Phobius"/>
    </source>
</evidence>
<protein>
    <recommendedName>
        <fullName evidence="3">Glycosyltransferase RgtA/B/C/D-like domain-containing protein</fullName>
    </recommendedName>
</protein>
<feature type="transmembrane region" description="Helical" evidence="1">
    <location>
        <begin position="199"/>
        <end position="224"/>
    </location>
</feature>
<evidence type="ECO:0000313" key="2">
    <source>
        <dbReference type="EMBL" id="CAA9298788.1"/>
    </source>
</evidence>
<accession>A0A6J4K8S5</accession>
<dbReference type="EMBL" id="CADCTR010001494">
    <property type="protein sequence ID" value="CAA9298788.1"/>
    <property type="molecule type" value="Genomic_DNA"/>
</dbReference>
<feature type="transmembrane region" description="Helical" evidence="1">
    <location>
        <begin position="281"/>
        <end position="302"/>
    </location>
</feature>